<dbReference type="OrthoDB" id="8421916at2"/>
<feature type="domain" description="Novel STAND NTPase 3" evidence="1">
    <location>
        <begin position="259"/>
        <end position="377"/>
    </location>
</feature>
<dbReference type="InterPro" id="IPR049050">
    <property type="entry name" value="nSTAND3"/>
</dbReference>
<dbReference type="PATRIC" id="fig|582475.4.peg.803"/>
<dbReference type="AlphaFoldDB" id="A0A0K9FCM0"/>
<dbReference type="EMBL" id="LFXJ01000005">
    <property type="protein sequence ID" value="KMY31866.1"/>
    <property type="molecule type" value="Genomic_DNA"/>
</dbReference>
<dbReference type="InterPro" id="IPR027417">
    <property type="entry name" value="P-loop_NTPase"/>
</dbReference>
<reference evidence="3" key="1">
    <citation type="submission" date="2015-07" db="EMBL/GenBank/DDBJ databases">
        <authorList>
            <consortium name="Consortium for Microbial Forensics and Genomics (microFORGE)"/>
            <person name="Knight B.M."/>
            <person name="Roberts D.P."/>
            <person name="Lin D."/>
            <person name="Hari K."/>
            <person name="Fletcher J."/>
            <person name="Melcher U."/>
            <person name="Blagden T."/>
            <person name="Winegar R.A."/>
        </authorList>
    </citation>
    <scope>NUCLEOTIDE SEQUENCE [LARGE SCALE GENOMIC DNA]</scope>
    <source>
        <strain evidence="3">DSM 23493</strain>
    </source>
</reference>
<gene>
    <name evidence="2" type="ORF">ACZ11_06660</name>
</gene>
<dbReference type="GeneID" id="96597956"/>
<evidence type="ECO:0000259" key="1">
    <source>
        <dbReference type="Pfam" id="PF20720"/>
    </source>
</evidence>
<comment type="caution">
    <text evidence="2">The sequence shown here is derived from an EMBL/GenBank/DDBJ whole genome shotgun (WGS) entry which is preliminary data.</text>
</comment>
<dbReference type="RefSeq" id="WP_049664677.1">
    <property type="nucleotide sequence ID" value="NZ_LFXJ01000005.1"/>
</dbReference>
<accession>A0A0K9FCM0</accession>
<protein>
    <recommendedName>
        <fullName evidence="1">Novel STAND NTPase 3 domain-containing protein</fullName>
    </recommendedName>
</protein>
<evidence type="ECO:0000313" key="2">
    <source>
        <dbReference type="EMBL" id="KMY31866.1"/>
    </source>
</evidence>
<dbReference type="Pfam" id="PF20720">
    <property type="entry name" value="nSTAND3"/>
    <property type="match status" value="1"/>
</dbReference>
<name>A0A0K9FCM0_9BACI</name>
<dbReference type="SUPFAM" id="SSF52540">
    <property type="entry name" value="P-loop containing nucleoside triphosphate hydrolases"/>
    <property type="match status" value="1"/>
</dbReference>
<sequence length="1259" mass="145853">MTVEVAGPKGYEYQYLMTVYVALKAYDIAESQLIVEKKGGEDAELIIPVEGGINIIEVQVKSEESPLNLNSLAKWMAHFPDASAVGNLLSRLEGDPKRYALFIAKGRCTDETLLFTTKELIQHSTKSLHYPLHKDKVDIFLGFLSNCFGENSDLNKKRREFCQGQSKMYGKSKRSLQAISTRILVWEQLNQVEIEEEIKNLLHINHSIPQAKCESVLRILYNSVTKARDERRDVMPDIRKIISEHISQRMFTGTHTERREIASCKQALKEQHVLLLTGVSFCGKTHTAEYIAETFRNEGYIGFKVSDIDKASRILTDMSTENRVCILEDPFGATELEKDSAEVWSKLNSLITKSGEHRKLIVTSRSDLIQMLTKENHMSKWKIQNHTWFDLTVTDPGLANLIWEQYCEVNGVSDEIRLKIAKGLDVSILQPGQLRHLAFIDSSELHNKSREALEQMAKADSNQLGLALMNKGNLELNLLLLVLGMSTSPTKGLPEKVLFQFAKELGLDSTELFEQAIEYLETHGYISFKNDLWQFTHPTYFEAALFVIEHLGRYKRNNITKLIDISVSSIDSYTLLNIVRKFERIYIAHNNDEFKKLIMDQAFICLKHSSPAVRDAVLPFMISRMSELTYEGQKLLMDHIQSGYTDGPHLDWINGRPVIKGQDGYSLVDFARFQLSIQLSKQQSEDILKKLAYPEPNNFVHSEEAYKICEYLIIFPNKETNIRYLQQLMTYDEAIIRSKVAFFIMKNLAEIKELTEVVLQDRHPFVVKSAIHGCFQAWPYLSTETREELSINLHIAFQKPDICAATNNFMVRFSKEHTSDSIDWQGIDKADRVKIWELWAEFFPIFLNSIPIMFLDVDQPYLFDTIIKSAKYIDNTKIKFSLAEAWFNWLERYLIKSVPQDYGLGITEYLISQVSDPILRRPLGRKLLNMDDSSLVTVSLSEYIYYWDLLSDEEKNDVLELLQSKRYDSRWIRAVALTRKNIPKEILNLDSKVENISHQPIERWSDSLPTSLLSDCLAVVTGYPFILGSIGLVETDVENWRKILFQIVKNPNHSSFNIALDYIIRQVINDRLNEDEMDIIERTWTSLCNHSDLAVRNTCFQRLLEKTVNVNGPNSKRFWTIFFEATPKEEKEKYIQQILKYIERISQNCRQIEEVFGEVLGYEIFTHLLDDIVILNSIDIIKGLPIEERMKFMEEILVQNKPRLFQTINFVKSNFDSSAEQTSRLRELIKERRDEILNAQRIDFQSDLEIENWIFKHRN</sequence>
<organism evidence="2 3">
    <name type="scientific">Lysinibacillus xylanilyticus</name>
    <dbReference type="NCBI Taxonomy" id="582475"/>
    <lineage>
        <taxon>Bacteria</taxon>
        <taxon>Bacillati</taxon>
        <taxon>Bacillota</taxon>
        <taxon>Bacilli</taxon>
        <taxon>Bacillales</taxon>
        <taxon>Bacillaceae</taxon>
        <taxon>Lysinibacillus</taxon>
    </lineage>
</organism>
<evidence type="ECO:0000313" key="3">
    <source>
        <dbReference type="Proteomes" id="UP000037326"/>
    </source>
</evidence>
<dbReference type="Proteomes" id="UP000037326">
    <property type="component" value="Unassembled WGS sequence"/>
</dbReference>
<proteinExistence type="predicted"/>